<dbReference type="InterPro" id="IPR003593">
    <property type="entry name" value="AAA+_ATPase"/>
</dbReference>
<accession>A0A919PVE8</accession>
<dbReference type="InterPro" id="IPR027417">
    <property type="entry name" value="P-loop_NTPase"/>
</dbReference>
<dbReference type="PANTHER" id="PTHR32204">
    <property type="entry name" value="ATPASE RAVA"/>
    <property type="match status" value="1"/>
</dbReference>
<evidence type="ECO:0000313" key="3">
    <source>
        <dbReference type="Proteomes" id="UP000660611"/>
    </source>
</evidence>
<dbReference type="SMART" id="SM00382">
    <property type="entry name" value="AAA"/>
    <property type="match status" value="1"/>
</dbReference>
<gene>
    <name evidence="2" type="ORF">Dsi01nite_080420</name>
</gene>
<dbReference type="PANTHER" id="PTHR32204:SF0">
    <property type="entry name" value="ATPASE RAVA"/>
    <property type="match status" value="1"/>
</dbReference>
<dbReference type="InterPro" id="IPR050513">
    <property type="entry name" value="RavA_ATPases"/>
</dbReference>
<comment type="caution">
    <text evidence="2">The sequence shown here is derived from an EMBL/GenBank/DDBJ whole genome shotgun (WGS) entry which is preliminary data.</text>
</comment>
<sequence length="393" mass="43470">MTKHLDPRLRRLALTFAARLTELGEGYVSREEAVQLLGLSALCREHILLIGPPGTAKTALVEEFSRMLQAKSFAYLLTRFTEPAELFGAIDVRSFQKDGTYHVNTEGMLPRAEFVFLDELFHGSSAILNTLLTLVNERVFYNGAKPEPAALQSMIAASNDLPDDPTLLAFCDRFLFRCRLDYVGDDAIERLLTVGWEAEQHQIRSPDRPAREPDTFELADLRTLQAAVADVDVSPVVGELSKILLTLREEAVQFSDRRAVKAQKAIAASALLAGRGTAESADLGVLASLWNNAYDETAIRRVLEGHGVAVADPAAPSRTLEEVRFDVRQVETDLPHVVAAEEHRHLLRRLGRLLAEVRAGHPQAHDLLGQIQQAQTRVLRALQDLSGEEGFDV</sequence>
<dbReference type="Pfam" id="PF17868">
    <property type="entry name" value="AAA_lid_8"/>
    <property type="match status" value="1"/>
</dbReference>
<dbReference type="InterPro" id="IPR045427">
    <property type="entry name" value="MoxR"/>
</dbReference>
<evidence type="ECO:0000313" key="2">
    <source>
        <dbReference type="EMBL" id="GIG50001.1"/>
    </source>
</evidence>
<dbReference type="Pfam" id="PF20030">
    <property type="entry name" value="bpMoxR"/>
    <property type="match status" value="1"/>
</dbReference>
<keyword evidence="3" id="KW-1185">Reference proteome</keyword>
<feature type="domain" description="AAA+ ATPase" evidence="1">
    <location>
        <begin position="43"/>
        <end position="186"/>
    </location>
</feature>
<dbReference type="Proteomes" id="UP000660611">
    <property type="component" value="Unassembled WGS sequence"/>
</dbReference>
<reference evidence="2" key="1">
    <citation type="submission" date="2021-01" db="EMBL/GenBank/DDBJ databases">
        <title>Whole genome shotgun sequence of Dactylosporangium siamense NBRC 106093.</title>
        <authorList>
            <person name="Komaki H."/>
            <person name="Tamura T."/>
        </authorList>
    </citation>
    <scope>NUCLEOTIDE SEQUENCE</scope>
    <source>
        <strain evidence="2">NBRC 106093</strain>
    </source>
</reference>
<dbReference type="EMBL" id="BONQ01000126">
    <property type="protein sequence ID" value="GIG50001.1"/>
    <property type="molecule type" value="Genomic_DNA"/>
</dbReference>
<dbReference type="CDD" id="cd00009">
    <property type="entry name" value="AAA"/>
    <property type="match status" value="1"/>
</dbReference>
<dbReference type="InterPro" id="IPR041538">
    <property type="entry name" value="RavA-like_AAA_lid"/>
</dbReference>
<dbReference type="RefSeq" id="WP_203851654.1">
    <property type="nucleotide sequence ID" value="NZ_BAAAVW010000029.1"/>
</dbReference>
<dbReference type="SUPFAM" id="SSF52540">
    <property type="entry name" value="P-loop containing nucleoside triphosphate hydrolases"/>
    <property type="match status" value="1"/>
</dbReference>
<protein>
    <recommendedName>
        <fullName evidence="1">AAA+ ATPase domain-containing protein</fullName>
    </recommendedName>
</protein>
<evidence type="ECO:0000259" key="1">
    <source>
        <dbReference type="SMART" id="SM00382"/>
    </source>
</evidence>
<proteinExistence type="predicted"/>
<dbReference type="Gene3D" id="3.40.50.300">
    <property type="entry name" value="P-loop containing nucleotide triphosphate hydrolases"/>
    <property type="match status" value="1"/>
</dbReference>
<name>A0A919PVE8_9ACTN</name>
<dbReference type="AlphaFoldDB" id="A0A919PVE8"/>
<organism evidence="2 3">
    <name type="scientific">Dactylosporangium siamense</name>
    <dbReference type="NCBI Taxonomy" id="685454"/>
    <lineage>
        <taxon>Bacteria</taxon>
        <taxon>Bacillati</taxon>
        <taxon>Actinomycetota</taxon>
        <taxon>Actinomycetes</taxon>
        <taxon>Micromonosporales</taxon>
        <taxon>Micromonosporaceae</taxon>
        <taxon>Dactylosporangium</taxon>
    </lineage>
</organism>